<feature type="compositionally biased region" description="Polar residues" evidence="1">
    <location>
        <begin position="24"/>
        <end position="34"/>
    </location>
</feature>
<dbReference type="Proteomes" id="UP000046393">
    <property type="component" value="Unplaced"/>
</dbReference>
<feature type="region of interest" description="Disordered" evidence="1">
    <location>
        <begin position="24"/>
        <end position="45"/>
    </location>
</feature>
<keyword evidence="2" id="KW-1185">Reference proteome</keyword>
<proteinExistence type="predicted"/>
<feature type="compositionally biased region" description="Polar residues" evidence="1">
    <location>
        <begin position="85"/>
        <end position="102"/>
    </location>
</feature>
<reference evidence="3" key="1">
    <citation type="submission" date="2017-02" db="UniProtKB">
        <authorList>
            <consortium name="WormBaseParasite"/>
        </authorList>
    </citation>
    <scope>IDENTIFICATION</scope>
</reference>
<evidence type="ECO:0000256" key="1">
    <source>
        <dbReference type="SAM" id="MobiDB-lite"/>
    </source>
</evidence>
<protein>
    <submittedName>
        <fullName evidence="3">Suppressor protein SRP40-like</fullName>
    </submittedName>
</protein>
<organism evidence="2 3">
    <name type="scientific">Syphacia muris</name>
    <dbReference type="NCBI Taxonomy" id="451379"/>
    <lineage>
        <taxon>Eukaryota</taxon>
        <taxon>Metazoa</taxon>
        <taxon>Ecdysozoa</taxon>
        <taxon>Nematoda</taxon>
        <taxon>Chromadorea</taxon>
        <taxon>Rhabditida</taxon>
        <taxon>Spirurina</taxon>
        <taxon>Oxyuridomorpha</taxon>
        <taxon>Oxyuroidea</taxon>
        <taxon>Oxyuridae</taxon>
        <taxon>Syphacia</taxon>
    </lineage>
</organism>
<accession>A0A0N5AAT7</accession>
<sequence length="222" mass="24047">MDVNNSAATVVRYSSCRCRRLNSPEPSLKTTDVASNMKPEPVETVRPDDEDCAIVFSTAKMRFSDILADDSDTTLFSDDLPLQNASSKSVLKTSSDTQSSSEVGAKPIALDSFKDKEGDDESLASSAGTDSIGSRSRQHKCSNASTDSKTSMNSNNSMRTSETASNDENDNNSTCTSEIPSQGEKLKIASVIKKAKNKGRKLLSSRRSKKATGIFYWGFNNK</sequence>
<name>A0A0N5AAT7_9BILA</name>
<evidence type="ECO:0000313" key="2">
    <source>
        <dbReference type="Proteomes" id="UP000046393"/>
    </source>
</evidence>
<feature type="compositionally biased region" description="Polar residues" evidence="1">
    <location>
        <begin position="171"/>
        <end position="180"/>
    </location>
</feature>
<feature type="region of interest" description="Disordered" evidence="1">
    <location>
        <begin position="85"/>
        <end position="182"/>
    </location>
</feature>
<evidence type="ECO:0000313" key="3">
    <source>
        <dbReference type="WBParaSite" id="SMUV_0000126301-mRNA-1"/>
    </source>
</evidence>
<dbReference type="AlphaFoldDB" id="A0A0N5AAT7"/>
<feature type="compositionally biased region" description="Polar residues" evidence="1">
    <location>
        <begin position="123"/>
        <end position="135"/>
    </location>
</feature>
<feature type="compositionally biased region" description="Low complexity" evidence="1">
    <location>
        <begin position="145"/>
        <end position="161"/>
    </location>
</feature>
<dbReference type="WBParaSite" id="SMUV_0000126301-mRNA-1">
    <property type="protein sequence ID" value="SMUV_0000126301-mRNA-1"/>
    <property type="gene ID" value="SMUV_0000126301"/>
</dbReference>